<dbReference type="Proteomes" id="UP000739180">
    <property type="component" value="Unassembled WGS sequence"/>
</dbReference>
<dbReference type="Gene3D" id="1.10.10.60">
    <property type="entry name" value="Homeodomain-like"/>
    <property type="match status" value="1"/>
</dbReference>
<dbReference type="PROSITE" id="PS01124">
    <property type="entry name" value="HTH_ARAC_FAMILY_2"/>
    <property type="match status" value="1"/>
</dbReference>
<dbReference type="RefSeq" id="WP_138772021.1">
    <property type="nucleotide sequence ID" value="NZ_JBHSSX010000119.1"/>
</dbReference>
<dbReference type="InterPro" id="IPR018060">
    <property type="entry name" value="HTH_AraC"/>
</dbReference>
<evidence type="ECO:0000256" key="1">
    <source>
        <dbReference type="ARBA" id="ARBA00023015"/>
    </source>
</evidence>
<sequence length="318" mass="35998">MEGTTKDCSHLPMIAARYGRRLMHFLRQRQISGDLVLAGTGLDQEMLDHPECYLTIEQVRRILEQTKRLLGDELAPFQFGQLLDLEGHGLRGFTEHNSRADRRSLADTIVHYFRVTLPIMDLHLHCDGHSARIQLVDTWELGSLREFVIKIYLGSIQSLTRPFGGTRAIEFDFPTTLCGSQWRTVARGAPIRFGGTCNQVVLTVEPPDMADQVLGRARARITEHPGRDSTLQRVAHHLGMSPRSLRRHLALAGYSFSEIRNEVRRQFATRYLTETGDSLESIADRLGYSDQASFSKAYRSWTGQTPGQVRRAGRPDRG</sequence>
<keyword evidence="6" id="KW-1185">Reference proteome</keyword>
<evidence type="ECO:0000259" key="4">
    <source>
        <dbReference type="PROSITE" id="PS01124"/>
    </source>
</evidence>
<accession>A0ABY2XMC0</accession>
<dbReference type="Pfam" id="PF12833">
    <property type="entry name" value="HTH_18"/>
    <property type="match status" value="1"/>
</dbReference>
<feature type="domain" description="HTH araC/xylS-type" evidence="4">
    <location>
        <begin position="215"/>
        <end position="312"/>
    </location>
</feature>
<dbReference type="PANTHER" id="PTHR47894:SF1">
    <property type="entry name" value="HTH-TYPE TRANSCRIPTIONAL REGULATOR VQSM"/>
    <property type="match status" value="1"/>
</dbReference>
<keyword evidence="1" id="KW-0805">Transcription regulation</keyword>
<dbReference type="SUPFAM" id="SSF46689">
    <property type="entry name" value="Homeodomain-like"/>
    <property type="match status" value="1"/>
</dbReference>
<dbReference type="Pfam" id="PF12625">
    <property type="entry name" value="Arabinose_bd"/>
    <property type="match status" value="1"/>
</dbReference>
<name>A0ABY2XMC0_9GAMM</name>
<keyword evidence="2" id="KW-0238">DNA-binding</keyword>
<organism evidence="5 6">
    <name type="scientific">Alloalcanivorax gelatiniphagus</name>
    <dbReference type="NCBI Taxonomy" id="1194167"/>
    <lineage>
        <taxon>Bacteria</taxon>
        <taxon>Pseudomonadati</taxon>
        <taxon>Pseudomonadota</taxon>
        <taxon>Gammaproteobacteria</taxon>
        <taxon>Oceanospirillales</taxon>
        <taxon>Alcanivoracaceae</taxon>
        <taxon>Alloalcanivorax</taxon>
    </lineage>
</organism>
<evidence type="ECO:0000256" key="2">
    <source>
        <dbReference type="ARBA" id="ARBA00023125"/>
    </source>
</evidence>
<keyword evidence="3" id="KW-0804">Transcription</keyword>
<dbReference type="InterPro" id="IPR009057">
    <property type="entry name" value="Homeodomain-like_sf"/>
</dbReference>
<dbReference type="PANTHER" id="PTHR47894">
    <property type="entry name" value="HTH-TYPE TRANSCRIPTIONAL REGULATOR GADX"/>
    <property type="match status" value="1"/>
</dbReference>
<evidence type="ECO:0000256" key="3">
    <source>
        <dbReference type="ARBA" id="ARBA00023163"/>
    </source>
</evidence>
<dbReference type="EMBL" id="VCQT01000025">
    <property type="protein sequence ID" value="TMW13427.1"/>
    <property type="molecule type" value="Genomic_DNA"/>
</dbReference>
<protein>
    <submittedName>
        <fullName evidence="5">AraC family transcriptional regulator</fullName>
    </submittedName>
</protein>
<dbReference type="SMART" id="SM00342">
    <property type="entry name" value="HTH_ARAC"/>
    <property type="match status" value="1"/>
</dbReference>
<evidence type="ECO:0000313" key="6">
    <source>
        <dbReference type="Proteomes" id="UP000739180"/>
    </source>
</evidence>
<reference evidence="5 6" key="1">
    <citation type="submission" date="2019-05" db="EMBL/GenBank/DDBJ databases">
        <title>Genome of Alcanivorax gelatiniphagus, an oil degrading marine bacteria.</title>
        <authorList>
            <person name="Kwon K.K."/>
        </authorList>
    </citation>
    <scope>NUCLEOTIDE SEQUENCE [LARGE SCALE GENOMIC DNA]</scope>
    <source>
        <strain evidence="5 6">MEBiC 08158</strain>
    </source>
</reference>
<comment type="caution">
    <text evidence="5">The sequence shown here is derived from an EMBL/GenBank/DDBJ whole genome shotgun (WGS) entry which is preliminary data.</text>
</comment>
<evidence type="ECO:0000313" key="5">
    <source>
        <dbReference type="EMBL" id="TMW13427.1"/>
    </source>
</evidence>
<gene>
    <name evidence="5" type="ORF">FGS76_07625</name>
</gene>
<proteinExistence type="predicted"/>
<dbReference type="InterPro" id="IPR032687">
    <property type="entry name" value="AraC-type_N"/>
</dbReference>